<dbReference type="Proteomes" id="UP000031575">
    <property type="component" value="Unassembled WGS sequence"/>
</dbReference>
<gene>
    <name evidence="1" type="ORF">SPBR_08942</name>
</gene>
<sequence length="82" mass="8996">MAVTELFELVSFANFVWKCPRWNVTKKAAPSSGICTARKRYEGPSQRGRLQLLRSTETSLTALANVTVHNSGTTAAQQHSST</sequence>
<dbReference type="EMBL" id="AWTV01000010">
    <property type="protein sequence ID" value="KIH87532.1"/>
    <property type="molecule type" value="Genomic_DNA"/>
</dbReference>
<evidence type="ECO:0000313" key="2">
    <source>
        <dbReference type="Proteomes" id="UP000031575"/>
    </source>
</evidence>
<reference evidence="1 2" key="1">
    <citation type="journal article" date="2014" name="BMC Genomics">
        <title>Comparative genomics of the major fungal agents of human and animal Sporotrichosis: Sporothrix schenckii and Sporothrix brasiliensis.</title>
        <authorList>
            <person name="Teixeira M.M."/>
            <person name="de Almeida L.G."/>
            <person name="Kubitschek-Barreira P."/>
            <person name="Alves F.L."/>
            <person name="Kioshima E.S."/>
            <person name="Abadio A.K."/>
            <person name="Fernandes L."/>
            <person name="Derengowski L.S."/>
            <person name="Ferreira K.S."/>
            <person name="Souza R.C."/>
            <person name="Ruiz J.C."/>
            <person name="de Andrade N.C."/>
            <person name="Paes H.C."/>
            <person name="Nicola A.M."/>
            <person name="Albuquerque P."/>
            <person name="Gerber A.L."/>
            <person name="Martins V.P."/>
            <person name="Peconick L.D."/>
            <person name="Neto A.V."/>
            <person name="Chaucanez C.B."/>
            <person name="Silva P.A."/>
            <person name="Cunha O.L."/>
            <person name="de Oliveira F.F."/>
            <person name="dos Santos T.C."/>
            <person name="Barros A.L."/>
            <person name="Soares M.A."/>
            <person name="de Oliveira L.M."/>
            <person name="Marini M.M."/>
            <person name="Villalobos-Duno H."/>
            <person name="Cunha M.M."/>
            <person name="de Hoog S."/>
            <person name="da Silveira J.F."/>
            <person name="Henrissat B."/>
            <person name="Nino-Vega G.A."/>
            <person name="Cisalpino P.S."/>
            <person name="Mora-Montes H.M."/>
            <person name="Almeida S.R."/>
            <person name="Stajich J.E."/>
            <person name="Lopes-Bezerra L.M."/>
            <person name="Vasconcelos A.T."/>
            <person name="Felipe M.S."/>
        </authorList>
    </citation>
    <scope>NUCLEOTIDE SEQUENCE [LARGE SCALE GENOMIC DNA]</scope>
    <source>
        <strain evidence="1 2">5110</strain>
    </source>
</reference>
<keyword evidence="2" id="KW-1185">Reference proteome</keyword>
<accession>A0A0C2IR82</accession>
<name>A0A0C2IR82_9PEZI</name>
<dbReference type="RefSeq" id="XP_040615542.1">
    <property type="nucleotide sequence ID" value="XM_040767068.1"/>
</dbReference>
<organism evidence="1 2">
    <name type="scientific">Sporothrix brasiliensis 5110</name>
    <dbReference type="NCBI Taxonomy" id="1398154"/>
    <lineage>
        <taxon>Eukaryota</taxon>
        <taxon>Fungi</taxon>
        <taxon>Dikarya</taxon>
        <taxon>Ascomycota</taxon>
        <taxon>Pezizomycotina</taxon>
        <taxon>Sordariomycetes</taxon>
        <taxon>Sordariomycetidae</taxon>
        <taxon>Ophiostomatales</taxon>
        <taxon>Ophiostomataceae</taxon>
        <taxon>Sporothrix</taxon>
    </lineage>
</organism>
<protein>
    <submittedName>
        <fullName evidence="1">Uncharacterized protein</fullName>
    </submittedName>
</protein>
<evidence type="ECO:0000313" key="1">
    <source>
        <dbReference type="EMBL" id="KIH87532.1"/>
    </source>
</evidence>
<dbReference type="VEuPathDB" id="FungiDB:SPBR_08942"/>
<dbReference type="GeneID" id="63681989"/>
<proteinExistence type="predicted"/>
<dbReference type="AlphaFoldDB" id="A0A0C2IR82"/>
<comment type="caution">
    <text evidence="1">The sequence shown here is derived from an EMBL/GenBank/DDBJ whole genome shotgun (WGS) entry which is preliminary data.</text>
</comment>
<dbReference type="HOGENOM" id="CLU_2559808_0_0_1"/>